<evidence type="ECO:0000313" key="5">
    <source>
        <dbReference type="Proteomes" id="UP001604336"/>
    </source>
</evidence>
<dbReference type="SUPFAM" id="SSF57667">
    <property type="entry name" value="beta-beta-alpha zinc fingers"/>
    <property type="match status" value="1"/>
</dbReference>
<evidence type="ECO:0000313" key="4">
    <source>
        <dbReference type="EMBL" id="KAL2460986.1"/>
    </source>
</evidence>
<proteinExistence type="predicted"/>
<gene>
    <name evidence="4" type="ORF">Adt_44406</name>
</gene>
<name>A0ABD1PAR4_9LAMI</name>
<dbReference type="PROSITE" id="PS00028">
    <property type="entry name" value="ZINC_FINGER_C2H2_1"/>
    <property type="match status" value="1"/>
</dbReference>
<dbReference type="Proteomes" id="UP001604336">
    <property type="component" value="Unassembled WGS sequence"/>
</dbReference>
<accession>A0ABD1PAR4</accession>
<organism evidence="4 5">
    <name type="scientific">Abeliophyllum distichum</name>
    <dbReference type="NCBI Taxonomy" id="126358"/>
    <lineage>
        <taxon>Eukaryota</taxon>
        <taxon>Viridiplantae</taxon>
        <taxon>Streptophyta</taxon>
        <taxon>Embryophyta</taxon>
        <taxon>Tracheophyta</taxon>
        <taxon>Spermatophyta</taxon>
        <taxon>Magnoliopsida</taxon>
        <taxon>eudicotyledons</taxon>
        <taxon>Gunneridae</taxon>
        <taxon>Pentapetalae</taxon>
        <taxon>asterids</taxon>
        <taxon>lamiids</taxon>
        <taxon>Lamiales</taxon>
        <taxon>Oleaceae</taxon>
        <taxon>Forsythieae</taxon>
        <taxon>Abeliophyllum</taxon>
    </lineage>
</organism>
<dbReference type="InterPro" id="IPR036236">
    <property type="entry name" value="Znf_C2H2_sf"/>
</dbReference>
<protein>
    <recommendedName>
        <fullName evidence="3">C2H2-type domain-containing protein</fullName>
    </recommendedName>
</protein>
<dbReference type="EMBL" id="JBFOLK010000014">
    <property type="protein sequence ID" value="KAL2460986.1"/>
    <property type="molecule type" value="Genomic_DNA"/>
</dbReference>
<dbReference type="PANTHER" id="PTHR47591">
    <property type="entry name" value="ZINC FINGER PROTEIN ZAT2-RELATED"/>
    <property type="match status" value="1"/>
</dbReference>
<dbReference type="PROSITE" id="PS50157">
    <property type="entry name" value="ZINC_FINGER_C2H2_2"/>
    <property type="match status" value="1"/>
</dbReference>
<dbReference type="SMART" id="SM00355">
    <property type="entry name" value="ZnF_C2H2"/>
    <property type="match status" value="1"/>
</dbReference>
<feature type="compositionally biased region" description="Low complexity" evidence="2">
    <location>
        <begin position="9"/>
        <end position="22"/>
    </location>
</feature>
<comment type="caution">
    <text evidence="4">The sequence shown here is derived from an EMBL/GenBank/DDBJ whole genome shotgun (WGS) entry which is preliminary data.</text>
</comment>
<keyword evidence="1" id="KW-0863">Zinc-finger</keyword>
<evidence type="ECO:0000256" key="1">
    <source>
        <dbReference type="PROSITE-ProRule" id="PRU00042"/>
    </source>
</evidence>
<feature type="domain" description="C2H2-type" evidence="3">
    <location>
        <begin position="148"/>
        <end position="170"/>
    </location>
</feature>
<dbReference type="InterPro" id="IPR013087">
    <property type="entry name" value="Znf_C2H2_type"/>
</dbReference>
<sequence>MKNTGSGGSEEPSSNPNNPQQPDHSSPRRRGGNTSSPNAERNSPQGRGRSSSPLQRPPVMGRPGHSAFSVYRPQPQRQFPSGSSGAAAGASGNVSGSGFFGAQAIPVGGSGGGNAVGGGGVGNPIIRKGVREGAPAGGGPAPERGNPIQCTVCGKPFVSAKALFGHMRSHPDRGWKGAYPPPSFNAEEEFADVPFLNRGPAAAGGDGGVPQVDNNPLEEEENARAQGGEEGGTDGATGQQTYKVPDLNYSPPQEGDADA</sequence>
<evidence type="ECO:0000259" key="3">
    <source>
        <dbReference type="PROSITE" id="PS50157"/>
    </source>
</evidence>
<dbReference type="PANTHER" id="PTHR47591:SF13">
    <property type="entry name" value="OS02G0293900 PROTEIN"/>
    <property type="match status" value="1"/>
</dbReference>
<dbReference type="Pfam" id="PF13912">
    <property type="entry name" value="zf-C2H2_6"/>
    <property type="match status" value="1"/>
</dbReference>
<dbReference type="AlphaFoldDB" id="A0ABD1PAR4"/>
<dbReference type="GO" id="GO:0008270">
    <property type="term" value="F:zinc ion binding"/>
    <property type="evidence" value="ECO:0007669"/>
    <property type="project" value="UniProtKB-KW"/>
</dbReference>
<evidence type="ECO:0000256" key="2">
    <source>
        <dbReference type="SAM" id="MobiDB-lite"/>
    </source>
</evidence>
<feature type="region of interest" description="Disordered" evidence="2">
    <location>
        <begin position="1"/>
        <end position="95"/>
    </location>
</feature>
<reference evidence="5" key="1">
    <citation type="submission" date="2024-07" db="EMBL/GenBank/DDBJ databases">
        <title>Two chromosome-level genome assemblies of Korean endemic species Abeliophyllum distichum and Forsythia ovata (Oleaceae).</title>
        <authorList>
            <person name="Jang H."/>
        </authorList>
    </citation>
    <scope>NUCLEOTIDE SEQUENCE [LARGE SCALE GENOMIC DNA]</scope>
</reference>
<keyword evidence="1" id="KW-0479">Metal-binding</keyword>
<feature type="region of interest" description="Disordered" evidence="2">
    <location>
        <begin position="191"/>
        <end position="259"/>
    </location>
</feature>
<keyword evidence="5" id="KW-1185">Reference proteome</keyword>
<feature type="compositionally biased region" description="Low complexity" evidence="2">
    <location>
        <begin position="81"/>
        <end position="95"/>
    </location>
</feature>
<keyword evidence="1" id="KW-0862">Zinc</keyword>
<feature type="compositionally biased region" description="Polar residues" evidence="2">
    <location>
        <begin position="32"/>
        <end position="54"/>
    </location>
</feature>